<dbReference type="EMBL" id="FLRD01001533">
    <property type="protein sequence ID" value="SBT57525.1"/>
    <property type="molecule type" value="Genomic_DNA"/>
</dbReference>
<organism evidence="1 2">
    <name type="scientific">Plasmodium ovale wallikeri</name>
    <dbReference type="NCBI Taxonomy" id="864142"/>
    <lineage>
        <taxon>Eukaryota</taxon>
        <taxon>Sar</taxon>
        <taxon>Alveolata</taxon>
        <taxon>Apicomplexa</taxon>
        <taxon>Aconoidasida</taxon>
        <taxon>Haemosporida</taxon>
        <taxon>Plasmodiidae</taxon>
        <taxon>Plasmodium</taxon>
        <taxon>Plasmodium (Plasmodium)</taxon>
    </lineage>
</organism>
<reference evidence="2" key="1">
    <citation type="submission" date="2016-05" db="EMBL/GenBank/DDBJ databases">
        <authorList>
            <person name="Naeem R."/>
        </authorList>
    </citation>
    <scope>NUCLEOTIDE SEQUENCE [LARGE SCALE GENOMIC DNA]</scope>
</reference>
<dbReference type="AlphaFoldDB" id="A0A1A9AMS9"/>
<sequence length="215" mass="25555">MENKTEVLKNKLNSFNFDFMLNNVVTLCDQCKLCDNLSVTKKNDPWFKIFCYQFVRNLETFKDMSRYFTPEQRIRRCNSLIYWMNNKVKNIYEKSEVNNKNNIINELLNVWRQFDALEVKGNLSSQCSIPDNRVLNNLEEMKNEKKMSDYCENYDELKSLLTKSYIINDCHIYYSYFKDSFHEFSNIATATHILSQKINDVLTTIRAKGNILTSC</sequence>
<name>A0A1A9AMS9_PLAOA</name>
<protein>
    <submittedName>
        <fullName evidence="1">PIR Superfamily Protein</fullName>
    </submittedName>
</protein>
<dbReference type="Pfam" id="PF05795">
    <property type="entry name" value="Plasmodium_Vir"/>
    <property type="match status" value="1"/>
</dbReference>
<proteinExistence type="predicted"/>
<accession>A0A1A9AMS9</accession>
<dbReference type="Proteomes" id="UP000078555">
    <property type="component" value="Unassembled WGS sequence"/>
</dbReference>
<gene>
    <name evidence="1" type="ORF">POVWA1_082070</name>
</gene>
<evidence type="ECO:0000313" key="1">
    <source>
        <dbReference type="EMBL" id="SBT57525.1"/>
    </source>
</evidence>
<dbReference type="InterPro" id="IPR008780">
    <property type="entry name" value="Plasmodium_Vir"/>
</dbReference>
<keyword evidence="2" id="KW-1185">Reference proteome</keyword>
<evidence type="ECO:0000313" key="2">
    <source>
        <dbReference type="Proteomes" id="UP000078555"/>
    </source>
</evidence>